<organism evidence="2 3">
    <name type="scientific">Papilio xuthus</name>
    <name type="common">Asian swallowtail butterfly</name>
    <dbReference type="NCBI Taxonomy" id="66420"/>
    <lineage>
        <taxon>Eukaryota</taxon>
        <taxon>Metazoa</taxon>
        <taxon>Ecdysozoa</taxon>
        <taxon>Arthropoda</taxon>
        <taxon>Hexapoda</taxon>
        <taxon>Insecta</taxon>
        <taxon>Pterygota</taxon>
        <taxon>Neoptera</taxon>
        <taxon>Endopterygota</taxon>
        <taxon>Lepidoptera</taxon>
        <taxon>Glossata</taxon>
        <taxon>Ditrysia</taxon>
        <taxon>Papilionoidea</taxon>
        <taxon>Papilionidae</taxon>
        <taxon>Papilioninae</taxon>
        <taxon>Papilio</taxon>
    </lineage>
</organism>
<dbReference type="AlphaFoldDB" id="A0A0N0PAH0"/>
<evidence type="ECO:0000313" key="3">
    <source>
        <dbReference type="Proteomes" id="UP000053268"/>
    </source>
</evidence>
<evidence type="ECO:0000256" key="1">
    <source>
        <dbReference type="SAM" id="MobiDB-lite"/>
    </source>
</evidence>
<proteinExistence type="predicted"/>
<protein>
    <submittedName>
        <fullName evidence="2">Uncharacterized protein</fullName>
    </submittedName>
</protein>
<dbReference type="EMBL" id="KQ458484">
    <property type="protein sequence ID" value="KPJ05882.1"/>
    <property type="molecule type" value="Genomic_DNA"/>
</dbReference>
<evidence type="ECO:0000313" key="2">
    <source>
        <dbReference type="EMBL" id="KPJ05882.1"/>
    </source>
</evidence>
<feature type="region of interest" description="Disordered" evidence="1">
    <location>
        <begin position="24"/>
        <end position="72"/>
    </location>
</feature>
<keyword evidence="3" id="KW-1185">Reference proteome</keyword>
<dbReference type="Proteomes" id="UP000053268">
    <property type="component" value="Unassembled WGS sequence"/>
</dbReference>
<sequence>MFEISPYAEFALGFRTFDHVENQDLPSRLPGRPRFDTETSFQNRSESDDSDSTSKATVTAVPRTRRRRTGSISDRLAGEDLRLATLTISCVGGQDSFWVDAPVE</sequence>
<gene>
    <name evidence="2" type="ORF">RR46_00375</name>
</gene>
<reference evidence="2 3" key="1">
    <citation type="journal article" date="2015" name="Nat. Commun.">
        <title>Outbred genome sequencing and CRISPR/Cas9 gene editing in butterflies.</title>
        <authorList>
            <person name="Li X."/>
            <person name="Fan D."/>
            <person name="Zhang W."/>
            <person name="Liu G."/>
            <person name="Zhang L."/>
            <person name="Zhao L."/>
            <person name="Fang X."/>
            <person name="Chen L."/>
            <person name="Dong Y."/>
            <person name="Chen Y."/>
            <person name="Ding Y."/>
            <person name="Zhao R."/>
            <person name="Feng M."/>
            <person name="Zhu Y."/>
            <person name="Feng Y."/>
            <person name="Jiang X."/>
            <person name="Zhu D."/>
            <person name="Xiang H."/>
            <person name="Feng X."/>
            <person name="Li S."/>
            <person name="Wang J."/>
            <person name="Zhang G."/>
            <person name="Kronforst M.R."/>
            <person name="Wang W."/>
        </authorList>
    </citation>
    <scope>NUCLEOTIDE SEQUENCE [LARGE SCALE GENOMIC DNA]</scope>
    <source>
        <strain evidence="2">Ya'a_city_454_Px</strain>
        <tissue evidence="2">Whole body</tissue>
    </source>
</reference>
<name>A0A0N0PAH0_PAPXU</name>
<accession>A0A0N0PAH0</accession>